<keyword evidence="5" id="KW-1185">Reference proteome</keyword>
<reference evidence="3" key="1">
    <citation type="submission" date="2015-05" db="EMBL/GenBank/DDBJ databases">
        <authorList>
            <person name="Wang D.B."/>
            <person name="Wang M."/>
        </authorList>
    </citation>
    <scope>NUCLEOTIDE SEQUENCE</scope>
    <source>
        <strain evidence="3">36-1</strain>
    </source>
</reference>
<evidence type="ECO:0000256" key="1">
    <source>
        <dbReference type="SAM" id="MobiDB-lite"/>
    </source>
</evidence>
<dbReference type="Proteomes" id="UP001287286">
    <property type="component" value="Unassembled WGS sequence"/>
</dbReference>
<dbReference type="AlphaFoldDB" id="A0A2U3DUL5"/>
<feature type="region of interest" description="Disordered" evidence="1">
    <location>
        <begin position="61"/>
        <end position="82"/>
    </location>
</feature>
<evidence type="ECO:0000313" key="5">
    <source>
        <dbReference type="Proteomes" id="UP001287286"/>
    </source>
</evidence>
<gene>
    <name evidence="3" type="ORF">PCL_05673</name>
    <name evidence="2" type="ORF">Purlil1_5556</name>
</gene>
<dbReference type="EMBL" id="JAWRVI010000017">
    <property type="protein sequence ID" value="KAK4089930.1"/>
    <property type="molecule type" value="Genomic_DNA"/>
</dbReference>
<reference evidence="2" key="3">
    <citation type="submission" date="2023-11" db="EMBL/GenBank/DDBJ databases">
        <authorList>
            <person name="Beijen E."/>
            <person name="Ohm R.A."/>
        </authorList>
    </citation>
    <scope>NUCLEOTIDE SEQUENCE</scope>
    <source>
        <strain evidence="2">CBS 150709</strain>
    </source>
</reference>
<proteinExistence type="predicted"/>
<sequence length="106" mass="11243">MPGFIDIDQNSRPAPQTTLPAIIPTYRHRQLQAPSLAPFEGLQIFALVVAAAAAAAIRSATTPAAHESRVGEPCEPWTRTPTVHDRYSSSAITIDSHLEGAAASDP</sequence>
<protein>
    <submittedName>
        <fullName evidence="3">Uncharacterized protein</fullName>
    </submittedName>
</protein>
<reference evidence="3 4" key="2">
    <citation type="journal article" date="2016" name="Front. Microbiol.">
        <title>Genome and transcriptome sequences reveal the specific parasitism of the nematophagous Purpureocillium lilacinum 36-1.</title>
        <authorList>
            <person name="Xie J."/>
            <person name="Li S."/>
            <person name="Mo C."/>
            <person name="Xiao X."/>
            <person name="Peng D."/>
            <person name="Wang G."/>
            <person name="Xiao Y."/>
        </authorList>
    </citation>
    <scope>NUCLEOTIDE SEQUENCE [LARGE SCALE GENOMIC DNA]</scope>
    <source>
        <strain evidence="3 4">36-1</strain>
    </source>
</reference>
<accession>A0A2U3DUL5</accession>
<evidence type="ECO:0000313" key="2">
    <source>
        <dbReference type="EMBL" id="KAK4089930.1"/>
    </source>
</evidence>
<organism evidence="3 4">
    <name type="scientific">Purpureocillium lilacinum</name>
    <name type="common">Paecilomyces lilacinus</name>
    <dbReference type="NCBI Taxonomy" id="33203"/>
    <lineage>
        <taxon>Eukaryota</taxon>
        <taxon>Fungi</taxon>
        <taxon>Dikarya</taxon>
        <taxon>Ascomycota</taxon>
        <taxon>Pezizomycotina</taxon>
        <taxon>Sordariomycetes</taxon>
        <taxon>Hypocreomycetidae</taxon>
        <taxon>Hypocreales</taxon>
        <taxon>Ophiocordycipitaceae</taxon>
        <taxon>Purpureocillium</taxon>
    </lineage>
</organism>
<dbReference type="Proteomes" id="UP000245956">
    <property type="component" value="Unassembled WGS sequence"/>
</dbReference>
<name>A0A2U3DUL5_PURLI</name>
<dbReference type="EMBL" id="LCWV01000029">
    <property type="protein sequence ID" value="PWI65945.1"/>
    <property type="molecule type" value="Genomic_DNA"/>
</dbReference>
<reference evidence="2 5" key="4">
    <citation type="journal article" date="2024" name="Microbiol. Resour. Announc.">
        <title>Genome annotations for the ascomycete fungi Trichoderma harzianum, Trichoderma aggressivum, and Purpureocillium lilacinum.</title>
        <authorList>
            <person name="Beijen E.P.W."/>
            <person name="Ohm R.A."/>
        </authorList>
    </citation>
    <scope>NUCLEOTIDE SEQUENCE [LARGE SCALE GENOMIC DNA]</scope>
    <source>
        <strain evidence="2 5">CBS 150709</strain>
    </source>
</reference>
<evidence type="ECO:0000313" key="4">
    <source>
        <dbReference type="Proteomes" id="UP000245956"/>
    </source>
</evidence>
<evidence type="ECO:0000313" key="3">
    <source>
        <dbReference type="EMBL" id="PWI65945.1"/>
    </source>
</evidence>
<comment type="caution">
    <text evidence="3">The sequence shown here is derived from an EMBL/GenBank/DDBJ whole genome shotgun (WGS) entry which is preliminary data.</text>
</comment>